<dbReference type="RefSeq" id="WP_168441265.1">
    <property type="nucleotide sequence ID" value="NZ_CAWPHS010000006.1"/>
</dbReference>
<keyword evidence="1" id="KW-0472">Membrane</keyword>
<evidence type="ECO:0000313" key="2">
    <source>
        <dbReference type="EMBL" id="NKY87060.1"/>
    </source>
</evidence>
<dbReference type="Proteomes" id="UP000523447">
    <property type="component" value="Unassembled WGS sequence"/>
</dbReference>
<accession>A0A7X6LYP0</accession>
<evidence type="ECO:0000256" key="1">
    <source>
        <dbReference type="SAM" id="Phobius"/>
    </source>
</evidence>
<organism evidence="2 3">
    <name type="scientific">Nocardia veterana</name>
    <dbReference type="NCBI Taxonomy" id="132249"/>
    <lineage>
        <taxon>Bacteria</taxon>
        <taxon>Bacillati</taxon>
        <taxon>Actinomycetota</taxon>
        <taxon>Actinomycetes</taxon>
        <taxon>Mycobacteriales</taxon>
        <taxon>Nocardiaceae</taxon>
        <taxon>Nocardia</taxon>
    </lineage>
</organism>
<reference evidence="2 3" key="1">
    <citation type="submission" date="2020-04" db="EMBL/GenBank/DDBJ databases">
        <title>MicrobeNet Type strains.</title>
        <authorList>
            <person name="Nicholson A.C."/>
        </authorList>
    </citation>
    <scope>NUCLEOTIDE SEQUENCE [LARGE SCALE GENOMIC DNA]</scope>
    <source>
        <strain evidence="2 3">DSM 44445</strain>
    </source>
</reference>
<protein>
    <submittedName>
        <fullName evidence="2">Uncharacterized protein</fullName>
    </submittedName>
</protein>
<sequence>MSNSVIVVVLLALAGFLVGGAFTMWKNSRVLSAMLGVCAVLAVVGAVAWW</sequence>
<dbReference type="AlphaFoldDB" id="A0A7X6LYP0"/>
<keyword evidence="1" id="KW-1133">Transmembrane helix</keyword>
<keyword evidence="3" id="KW-1185">Reference proteome</keyword>
<keyword evidence="1" id="KW-0812">Transmembrane</keyword>
<gene>
    <name evidence="2" type="ORF">HGA07_15610</name>
</gene>
<evidence type="ECO:0000313" key="3">
    <source>
        <dbReference type="Proteomes" id="UP000523447"/>
    </source>
</evidence>
<comment type="caution">
    <text evidence="2">The sequence shown here is derived from an EMBL/GenBank/DDBJ whole genome shotgun (WGS) entry which is preliminary data.</text>
</comment>
<name>A0A7X6LYP0_9NOCA</name>
<dbReference type="EMBL" id="JAAXPE010000014">
    <property type="protein sequence ID" value="NKY87060.1"/>
    <property type="molecule type" value="Genomic_DNA"/>
</dbReference>
<proteinExistence type="predicted"/>
<feature type="transmembrane region" description="Helical" evidence="1">
    <location>
        <begin position="30"/>
        <end position="49"/>
    </location>
</feature>